<organism evidence="2 3">
    <name type="scientific">Agarivorans aestuarii</name>
    <dbReference type="NCBI Taxonomy" id="1563703"/>
    <lineage>
        <taxon>Bacteria</taxon>
        <taxon>Pseudomonadati</taxon>
        <taxon>Pseudomonadota</taxon>
        <taxon>Gammaproteobacteria</taxon>
        <taxon>Alteromonadales</taxon>
        <taxon>Alteromonadaceae</taxon>
        <taxon>Agarivorans</taxon>
    </lineage>
</organism>
<name>A0ABU7G7J2_9ALTE</name>
<gene>
    <name evidence="2" type="ORF">SNR37_000565</name>
</gene>
<keyword evidence="3" id="KW-1185">Reference proteome</keyword>
<feature type="transmembrane region" description="Helical" evidence="1">
    <location>
        <begin position="86"/>
        <end position="105"/>
    </location>
</feature>
<feature type="transmembrane region" description="Helical" evidence="1">
    <location>
        <begin position="62"/>
        <end position="80"/>
    </location>
</feature>
<reference evidence="3" key="1">
    <citation type="submission" date="2023-07" db="EMBL/GenBank/DDBJ databases">
        <title>Draft genome sequence of Agarivorans aestuarii strain ZMCS4, a CAZymes producing bacteria isolated from the marine brown algae Clodostephus spongiosus.</title>
        <authorList>
            <person name="Lorente B."/>
            <person name="Cabral C."/>
            <person name="Frias J."/>
            <person name="Faria J."/>
            <person name="Toubarro D."/>
        </authorList>
    </citation>
    <scope>NUCLEOTIDE SEQUENCE [LARGE SCALE GENOMIC DNA]</scope>
    <source>
        <strain evidence="3">ZMCS4</strain>
    </source>
</reference>
<comment type="caution">
    <text evidence="2">The sequence shown here is derived from an EMBL/GenBank/DDBJ whole genome shotgun (WGS) entry which is preliminary data.</text>
</comment>
<dbReference type="Proteomes" id="UP001310248">
    <property type="component" value="Unassembled WGS sequence"/>
</dbReference>
<evidence type="ECO:0000313" key="3">
    <source>
        <dbReference type="Proteomes" id="UP001310248"/>
    </source>
</evidence>
<keyword evidence="1" id="KW-0472">Membrane</keyword>
<evidence type="ECO:0000256" key="1">
    <source>
        <dbReference type="SAM" id="Phobius"/>
    </source>
</evidence>
<dbReference type="RefSeq" id="WP_016399695.1">
    <property type="nucleotide sequence ID" value="NZ_JAYDYW010000011.1"/>
</dbReference>
<dbReference type="InterPro" id="IPR009867">
    <property type="entry name" value="DUF1422"/>
</dbReference>
<keyword evidence="1" id="KW-1133">Transmembrane helix</keyword>
<evidence type="ECO:0000313" key="2">
    <source>
        <dbReference type="EMBL" id="MEE1675240.1"/>
    </source>
</evidence>
<accession>A0ABU7G7J2</accession>
<proteinExistence type="predicted"/>
<protein>
    <submittedName>
        <fullName evidence="2">DUF1422 family protein</fullName>
    </submittedName>
</protein>
<keyword evidence="1" id="KW-0812">Transmembrane</keyword>
<feature type="transmembrane region" description="Helical" evidence="1">
    <location>
        <begin position="33"/>
        <end position="50"/>
    </location>
</feature>
<sequence length="112" mass="12361">MKVRKSLLLLAFIAGLCGNASLALFTVPELKFSVFPIIAFVLAIMQLYHLYTEKDLSEDSPLMSVAAFLLGALGYSAMLRAQFPDIGSNLVLLIICLFIGLWLMFKLGGFKR</sequence>
<dbReference type="EMBL" id="JAYDYW010000011">
    <property type="protein sequence ID" value="MEE1675240.1"/>
    <property type="molecule type" value="Genomic_DNA"/>
</dbReference>
<dbReference type="Pfam" id="PF07226">
    <property type="entry name" value="DUF1422"/>
    <property type="match status" value="1"/>
</dbReference>